<dbReference type="InterPro" id="IPR050312">
    <property type="entry name" value="IolE/XylAMocC-like"/>
</dbReference>
<dbReference type="Gene3D" id="3.20.20.150">
    <property type="entry name" value="Divalent-metal-dependent TIM barrel enzymes"/>
    <property type="match status" value="1"/>
</dbReference>
<feature type="region of interest" description="Disordered" evidence="1">
    <location>
        <begin position="284"/>
        <end position="323"/>
    </location>
</feature>
<evidence type="ECO:0000313" key="3">
    <source>
        <dbReference type="EMBL" id="MFC5056369.1"/>
    </source>
</evidence>
<sequence>MRIAGAPISWGVCEVPGWGRVPDPATVLSEMAALGLRATELGPPGYLPTDPAAIEELLSGHGLALVGGFLAAPLHTGDPSAADEAVELLAAAGAEVLVLAAATGLDGYDRRPTLTDHEWRALVDTAAAIRDRAAARGLRTALHPHVGTHVERADEVERFLADSDLPLCLDTGHLLIGGADPVDLARRHPERIGHVHLKDVRADVAAAVRRGDLGYADAVRQGMYVPLGDGDVDVASLVALLPAAGYRGWWVLEQDTALGDDDPTDGPARDTARGLTHLTHLARLLAPAASPPRAKPPAAQPPATPQSTTPPPTTQPPTTREHR</sequence>
<gene>
    <name evidence="3" type="ORF">ACFPFM_21735</name>
</gene>
<comment type="caution">
    <text evidence="3">The sequence shown here is derived from an EMBL/GenBank/DDBJ whole genome shotgun (WGS) entry which is preliminary data.</text>
</comment>
<organism evidence="3 4">
    <name type="scientific">Saccharothrix xinjiangensis</name>
    <dbReference type="NCBI Taxonomy" id="204798"/>
    <lineage>
        <taxon>Bacteria</taxon>
        <taxon>Bacillati</taxon>
        <taxon>Actinomycetota</taxon>
        <taxon>Actinomycetes</taxon>
        <taxon>Pseudonocardiales</taxon>
        <taxon>Pseudonocardiaceae</taxon>
        <taxon>Saccharothrix</taxon>
    </lineage>
</organism>
<feature type="domain" description="Xylose isomerase-like TIM barrel" evidence="2">
    <location>
        <begin position="30"/>
        <end position="263"/>
    </location>
</feature>
<evidence type="ECO:0000259" key="2">
    <source>
        <dbReference type="Pfam" id="PF01261"/>
    </source>
</evidence>
<dbReference type="PANTHER" id="PTHR12110:SF41">
    <property type="entry name" value="INOSOSE DEHYDRATASE"/>
    <property type="match status" value="1"/>
</dbReference>
<name>A0ABV9Y4S9_9PSEU</name>
<keyword evidence="4" id="KW-1185">Reference proteome</keyword>
<reference evidence="4" key="1">
    <citation type="journal article" date="2019" name="Int. J. Syst. Evol. Microbiol.">
        <title>The Global Catalogue of Microorganisms (GCM) 10K type strain sequencing project: providing services to taxonomists for standard genome sequencing and annotation.</title>
        <authorList>
            <consortium name="The Broad Institute Genomics Platform"/>
            <consortium name="The Broad Institute Genome Sequencing Center for Infectious Disease"/>
            <person name="Wu L."/>
            <person name="Ma J."/>
        </authorList>
    </citation>
    <scope>NUCLEOTIDE SEQUENCE [LARGE SCALE GENOMIC DNA]</scope>
    <source>
        <strain evidence="4">KCTC 12848</strain>
    </source>
</reference>
<dbReference type="InterPro" id="IPR036237">
    <property type="entry name" value="Xyl_isomerase-like_sf"/>
</dbReference>
<dbReference type="Pfam" id="PF01261">
    <property type="entry name" value="AP_endonuc_2"/>
    <property type="match status" value="1"/>
</dbReference>
<accession>A0ABV9Y4S9</accession>
<feature type="compositionally biased region" description="Pro residues" evidence="1">
    <location>
        <begin position="289"/>
        <end position="315"/>
    </location>
</feature>
<proteinExistence type="predicted"/>
<dbReference type="InterPro" id="IPR013022">
    <property type="entry name" value="Xyl_isomerase-like_TIM-brl"/>
</dbReference>
<evidence type="ECO:0000313" key="4">
    <source>
        <dbReference type="Proteomes" id="UP001595833"/>
    </source>
</evidence>
<evidence type="ECO:0000256" key="1">
    <source>
        <dbReference type="SAM" id="MobiDB-lite"/>
    </source>
</evidence>
<dbReference type="SUPFAM" id="SSF51658">
    <property type="entry name" value="Xylose isomerase-like"/>
    <property type="match status" value="1"/>
</dbReference>
<protein>
    <submittedName>
        <fullName evidence="3">TIM barrel protein</fullName>
    </submittedName>
</protein>
<dbReference type="EMBL" id="JBHSJB010000019">
    <property type="protein sequence ID" value="MFC5056369.1"/>
    <property type="molecule type" value="Genomic_DNA"/>
</dbReference>
<dbReference type="RefSeq" id="WP_344043866.1">
    <property type="nucleotide sequence ID" value="NZ_BAAAKE010000053.1"/>
</dbReference>
<dbReference type="Proteomes" id="UP001595833">
    <property type="component" value="Unassembled WGS sequence"/>
</dbReference>
<dbReference type="PANTHER" id="PTHR12110">
    <property type="entry name" value="HYDROXYPYRUVATE ISOMERASE"/>
    <property type="match status" value="1"/>
</dbReference>